<comment type="caution">
    <text evidence="3">The sequence shown here is derived from an EMBL/GenBank/DDBJ whole genome shotgun (WGS) entry which is preliminary data.</text>
</comment>
<feature type="transmembrane region" description="Helical" evidence="2">
    <location>
        <begin position="60"/>
        <end position="79"/>
    </location>
</feature>
<dbReference type="RefSeq" id="WP_238976823.1">
    <property type="nucleotide sequence ID" value="NZ_JABFUC010000005.1"/>
</dbReference>
<feature type="transmembrane region" description="Helical" evidence="2">
    <location>
        <begin position="215"/>
        <end position="243"/>
    </location>
</feature>
<proteinExistence type="predicted"/>
<feature type="transmembrane region" description="Helical" evidence="2">
    <location>
        <begin position="20"/>
        <end position="48"/>
    </location>
</feature>
<keyword evidence="2" id="KW-1133">Transmembrane helix</keyword>
<organism evidence="3 4">
    <name type="scientific">Billgrantia campisalis</name>
    <dbReference type="NCBI Taxonomy" id="74661"/>
    <lineage>
        <taxon>Bacteria</taxon>
        <taxon>Pseudomonadati</taxon>
        <taxon>Pseudomonadota</taxon>
        <taxon>Gammaproteobacteria</taxon>
        <taxon>Oceanospirillales</taxon>
        <taxon>Halomonadaceae</taxon>
        <taxon>Billgrantia</taxon>
    </lineage>
</organism>
<evidence type="ECO:0000256" key="1">
    <source>
        <dbReference type="SAM" id="MobiDB-lite"/>
    </source>
</evidence>
<feature type="transmembrane region" description="Helical" evidence="2">
    <location>
        <begin position="249"/>
        <end position="267"/>
    </location>
</feature>
<sequence>MWDFRIGQSLGLMVKTLPFLLFRLAVYFGVALAYVLMTGVGAGVGWGIGGFGDEGFRAASTFWGGVVGFGIVGAIMYVLREYLLYMVKAGHIAVLVELLDKQPLPEGRGQIDHAATVVKERFGQASVLFGVDQLIKGVLKTLTGLARGVFRLLPIPGARQFIRLIELFLRIAVGFIDEVILAYCIRTRSENAWASSREALVLYGQNYKPMLKNAAWLALIVYGLSFVVFLVMLAPAALVAYLIPGGWSATGVVVALLFAWSVKVALLEPFAITCLMQAYFKTIEGQQPDPEWEAKLDGMSKPFRKLKERAREAGGQGQAEAASAESSG</sequence>
<name>A0ABS9P7E0_9GAMM</name>
<gene>
    <name evidence="3" type="ORF">HOP52_07850</name>
</gene>
<reference evidence="3 4" key="1">
    <citation type="submission" date="2020-05" db="EMBL/GenBank/DDBJ databases">
        <title>Comparative genomic analysis of denitrifying bacteria from Halomonas genus.</title>
        <authorList>
            <person name="Wang L."/>
            <person name="Shao Z."/>
        </authorList>
    </citation>
    <scope>NUCLEOTIDE SEQUENCE [LARGE SCALE GENOMIC DNA]</scope>
    <source>
        <strain evidence="3 4">A4</strain>
    </source>
</reference>
<dbReference type="Proteomes" id="UP000814385">
    <property type="component" value="Unassembled WGS sequence"/>
</dbReference>
<keyword evidence="2" id="KW-0472">Membrane</keyword>
<dbReference type="EMBL" id="JABFUC010000005">
    <property type="protein sequence ID" value="MCG6657669.1"/>
    <property type="molecule type" value="Genomic_DNA"/>
</dbReference>
<feature type="compositionally biased region" description="Low complexity" evidence="1">
    <location>
        <begin position="318"/>
        <end position="328"/>
    </location>
</feature>
<evidence type="ECO:0000313" key="3">
    <source>
        <dbReference type="EMBL" id="MCG6657669.1"/>
    </source>
</evidence>
<keyword evidence="4" id="KW-1185">Reference proteome</keyword>
<feature type="region of interest" description="Disordered" evidence="1">
    <location>
        <begin position="308"/>
        <end position="328"/>
    </location>
</feature>
<accession>A0ABS9P7E0</accession>
<evidence type="ECO:0000313" key="4">
    <source>
        <dbReference type="Proteomes" id="UP000814385"/>
    </source>
</evidence>
<keyword evidence="2" id="KW-0812">Transmembrane</keyword>
<evidence type="ECO:0000256" key="2">
    <source>
        <dbReference type="SAM" id="Phobius"/>
    </source>
</evidence>
<protein>
    <submittedName>
        <fullName evidence="3">Uncharacterized protein</fullName>
    </submittedName>
</protein>